<dbReference type="PANTHER" id="PTHR32108:SF9">
    <property type="entry name" value="REVERSE TRANSCRIPTASE RNASE H-LIKE DOMAIN-CONTAINING PROTEIN"/>
    <property type="match status" value="1"/>
</dbReference>
<comment type="caution">
    <text evidence="3">The sequence shown here is derived from an EMBL/GenBank/DDBJ whole genome shotgun (WGS) entry which is preliminary data.</text>
</comment>
<dbReference type="AlphaFoldDB" id="A0A5D3DWI2"/>
<organism evidence="3 5">
    <name type="scientific">Cucumis melo var. makuwa</name>
    <name type="common">Oriental melon</name>
    <dbReference type="NCBI Taxonomy" id="1194695"/>
    <lineage>
        <taxon>Eukaryota</taxon>
        <taxon>Viridiplantae</taxon>
        <taxon>Streptophyta</taxon>
        <taxon>Embryophyta</taxon>
        <taxon>Tracheophyta</taxon>
        <taxon>Spermatophyta</taxon>
        <taxon>Magnoliopsida</taxon>
        <taxon>eudicotyledons</taxon>
        <taxon>Gunneridae</taxon>
        <taxon>Pentapetalae</taxon>
        <taxon>rosids</taxon>
        <taxon>fabids</taxon>
        <taxon>Cucurbitales</taxon>
        <taxon>Cucurbitaceae</taxon>
        <taxon>Benincaseae</taxon>
        <taxon>Cucumis</taxon>
    </lineage>
</organism>
<feature type="region of interest" description="Disordered" evidence="1">
    <location>
        <begin position="177"/>
        <end position="196"/>
    </location>
</feature>
<accession>A0A5D3DWI2</accession>
<evidence type="ECO:0000313" key="2">
    <source>
        <dbReference type="EMBL" id="KAA0063343.1"/>
    </source>
</evidence>
<dbReference type="EMBL" id="SSTE01002753">
    <property type="protein sequence ID" value="KAA0063343.1"/>
    <property type="molecule type" value="Genomic_DNA"/>
</dbReference>
<protein>
    <submittedName>
        <fullName evidence="3">Gag-pro-like protein</fullName>
    </submittedName>
</protein>
<proteinExistence type="predicted"/>
<evidence type="ECO:0000256" key="1">
    <source>
        <dbReference type="SAM" id="MobiDB-lite"/>
    </source>
</evidence>
<evidence type="ECO:0000313" key="3">
    <source>
        <dbReference type="EMBL" id="TYK28043.1"/>
    </source>
</evidence>
<dbReference type="PANTHER" id="PTHR32108">
    <property type="entry name" value="DNA-DIRECTED RNA POLYMERASE SUBUNIT ALPHA"/>
    <property type="match status" value="1"/>
</dbReference>
<evidence type="ECO:0000313" key="4">
    <source>
        <dbReference type="Proteomes" id="UP000321393"/>
    </source>
</evidence>
<evidence type="ECO:0000313" key="5">
    <source>
        <dbReference type="Proteomes" id="UP000321947"/>
    </source>
</evidence>
<dbReference type="Proteomes" id="UP000321393">
    <property type="component" value="Unassembled WGS sequence"/>
</dbReference>
<dbReference type="EMBL" id="SSTD01002424">
    <property type="protein sequence ID" value="TYK28043.1"/>
    <property type="molecule type" value="Genomic_DNA"/>
</dbReference>
<name>A0A5D3DWI2_CUCMM</name>
<reference evidence="4 5" key="1">
    <citation type="submission" date="2019-08" db="EMBL/GenBank/DDBJ databases">
        <title>Draft genome sequences of two oriental melons (Cucumis melo L. var makuwa).</title>
        <authorList>
            <person name="Kwon S.-Y."/>
        </authorList>
    </citation>
    <scope>NUCLEOTIDE SEQUENCE [LARGE SCALE GENOMIC DNA]</scope>
    <source>
        <strain evidence="5">cv. Chang Bougi</strain>
        <strain evidence="4">cv. SW 3</strain>
        <tissue evidence="3">Leaf</tissue>
    </source>
</reference>
<sequence>MDEQINYQVQAVHQDVEGLKDQLVLKDMPAYPPGFTPQRSSSPHMVDRSIDAAQLCLISDVVIPHKFKTPNFEKYNGTMCPKTPDRLDLQRMEKKNVETFKDYAQRWRELATQVQPPMTDKELTAMFINTLWASYYDRMVRGASTNFSDVITIRERIEFGMKNERITDFDSKTRRMMTPKKKEEEIHELSSTQRVAADKTREELDVNQNPLPNHEGPAINVVDTFTERYKNKVYDVATSMNTLFQIFRGAGYLSQRFNNDDGEKFGCANMKQCLFHPEIDDHSIEDCCELTNKCPPEFELNNWEIKKTLKVSKGSRKIHNRGAKVEGDINGIIDFEVLICNLEHNIEEDESDISSELLRLIEQEEKKTAISRDFEGYQFGSTRRLSVIGTLAT</sequence>
<dbReference type="Proteomes" id="UP000321947">
    <property type="component" value="Unassembled WGS sequence"/>
</dbReference>
<gene>
    <name evidence="3" type="ORF">E5676_scaffold384G003000</name>
    <name evidence="2" type="ORF">E6C27_scaffold1505G00120</name>
</gene>